<keyword evidence="2" id="KW-0732">Signal</keyword>
<feature type="region of interest" description="Disordered" evidence="1">
    <location>
        <begin position="81"/>
        <end position="100"/>
    </location>
</feature>
<dbReference type="Proteomes" id="UP000198601">
    <property type="component" value="Unassembled WGS sequence"/>
</dbReference>
<evidence type="ECO:0000313" key="3">
    <source>
        <dbReference type="EMBL" id="SCW58457.1"/>
    </source>
</evidence>
<evidence type="ECO:0000256" key="1">
    <source>
        <dbReference type="SAM" id="MobiDB-lite"/>
    </source>
</evidence>
<evidence type="ECO:0000313" key="4">
    <source>
        <dbReference type="Proteomes" id="UP000198601"/>
    </source>
</evidence>
<organism evidence="3 4">
    <name type="scientific">Paenibacillus tianmuensis</name>
    <dbReference type="NCBI Taxonomy" id="624147"/>
    <lineage>
        <taxon>Bacteria</taxon>
        <taxon>Bacillati</taxon>
        <taxon>Bacillota</taxon>
        <taxon>Bacilli</taxon>
        <taxon>Bacillales</taxon>
        <taxon>Paenibacillaceae</taxon>
        <taxon>Paenibacillus</taxon>
    </lineage>
</organism>
<evidence type="ECO:0000256" key="2">
    <source>
        <dbReference type="SAM" id="SignalP"/>
    </source>
</evidence>
<feature type="chain" id="PRO_5011590990" evidence="2">
    <location>
        <begin position="23"/>
        <end position="201"/>
    </location>
</feature>
<proteinExistence type="predicted"/>
<accession>A0A1G4RP18</accession>
<dbReference type="RefSeq" id="WP_090672332.1">
    <property type="nucleotide sequence ID" value="NZ_FMTT01000017.1"/>
</dbReference>
<dbReference type="OrthoDB" id="2381664at2"/>
<sequence>MKTKITFVTIVLILLFATIVYADSNNVTTQPGSVDDPIITKSYFEQNIAKQVADEFTKQSVNGEKIKQIIAAELAKQGVGSGTSPSIGSGTNGNTQQPAVPNSGLTVVKLQQGQTLYGGAGTEFIVRTGKVIAVSSDDNGIPDATSGKDIAAGATVELNHLLIVPREGRGVKPDAKNKQEIYVMVRGSYSIMNADGTKAAS</sequence>
<dbReference type="AlphaFoldDB" id="A0A1G4RP18"/>
<feature type="signal peptide" evidence="2">
    <location>
        <begin position="1"/>
        <end position="22"/>
    </location>
</feature>
<dbReference type="EMBL" id="FMTT01000017">
    <property type="protein sequence ID" value="SCW58457.1"/>
    <property type="molecule type" value="Genomic_DNA"/>
</dbReference>
<reference evidence="4" key="1">
    <citation type="submission" date="2016-10" db="EMBL/GenBank/DDBJ databases">
        <authorList>
            <person name="Varghese N."/>
            <person name="Submissions S."/>
        </authorList>
    </citation>
    <scope>NUCLEOTIDE SEQUENCE [LARGE SCALE GENOMIC DNA]</scope>
    <source>
        <strain evidence="4">CGMCC 1.8946</strain>
    </source>
</reference>
<name>A0A1G4RP18_9BACL</name>
<dbReference type="STRING" id="624147.SAMN04487970_101778"/>
<gene>
    <name evidence="3" type="ORF">SAMN04487970_101778</name>
</gene>
<protein>
    <submittedName>
        <fullName evidence="3">Uncharacterized protein</fullName>
    </submittedName>
</protein>
<feature type="compositionally biased region" description="Low complexity" evidence="1">
    <location>
        <begin position="82"/>
        <end position="95"/>
    </location>
</feature>
<keyword evidence="4" id="KW-1185">Reference proteome</keyword>